<sequence>MGEKLTQRLAALSPEQQKAFLSKLMERRTQQSPEEVTGPVILNANQQGHMWYTGKHLPLMHVMPSFWEMQTDIHPQHLEDAVKLLISYHDELRACFVEGATQWEWGQNILPSSELNGAPWTIRIDISHLDAEGQWEYIQQYYHQAMGLLDLFHGKLIHVAFFYRGEQETGRLLFITSRLIADMLSLETLIDDLSTFYRAYSEGNTPRLAPKTTSMQEYGSRMSAFAHSQEGLQHIHALNELRKTWPAPGTLTILPPDNPDGDFSWVKFGQITQEVSAETTERLVAMQAKHHIQMNELLFTAYIVALQRRTKETVFPLRIPSFGRNTPFSDMDLSHTVGNFAFYLNEVFQIPEESSPAVALQSVLTYWRKLPERDIASLVLSFYKGSEDIDASLDIIQPYDAKVEINYRGQYNEEVETAGLGLQGMKSAPEVLPYPPGFSEYKSANTMKVVVMILFGKLHITWQYGIELYQETTIEAFGQEMITVLEELSMLSHLS</sequence>
<feature type="domain" description="Condensation" evidence="2">
    <location>
        <begin position="40"/>
        <end position="488"/>
    </location>
</feature>
<reference evidence="4" key="1">
    <citation type="submission" date="2018-12" db="EMBL/GenBank/DDBJ databases">
        <title>Tengunoibacter tsumagoiensis gen. nov., sp. nov., Dictyobacter kobayashii sp. nov., D. alpinus sp. nov., and D. joshuensis sp. nov. and description of Dictyobacteraceae fam. nov. within the order Ktedonobacterales isolated from Tengu-no-mugimeshi.</title>
        <authorList>
            <person name="Wang C.M."/>
            <person name="Zheng Y."/>
            <person name="Sakai Y."/>
            <person name="Toyoda A."/>
            <person name="Minakuchi Y."/>
            <person name="Abe K."/>
            <person name="Yokota A."/>
            <person name="Yabe S."/>
        </authorList>
    </citation>
    <scope>NUCLEOTIDE SEQUENCE [LARGE SCALE GENOMIC DNA]</scope>
    <source>
        <strain evidence="4">Uno3</strain>
    </source>
</reference>
<dbReference type="GO" id="GO:0008610">
    <property type="term" value="P:lipid biosynthetic process"/>
    <property type="evidence" value="ECO:0007669"/>
    <property type="project" value="UniProtKB-ARBA"/>
</dbReference>
<dbReference type="Gene3D" id="3.30.559.10">
    <property type="entry name" value="Chloramphenicol acetyltransferase-like domain"/>
    <property type="match status" value="1"/>
</dbReference>
<evidence type="ECO:0000313" key="4">
    <source>
        <dbReference type="Proteomes" id="UP000287352"/>
    </source>
</evidence>
<evidence type="ECO:0000256" key="1">
    <source>
        <dbReference type="ARBA" id="ARBA00022598"/>
    </source>
</evidence>
<comment type="caution">
    <text evidence="3">The sequence shown here is derived from an EMBL/GenBank/DDBJ whole genome shotgun (WGS) entry which is preliminary data.</text>
</comment>
<dbReference type="InterPro" id="IPR001242">
    <property type="entry name" value="Condensation_dom"/>
</dbReference>
<proteinExistence type="predicted"/>
<dbReference type="Gene3D" id="3.30.559.30">
    <property type="entry name" value="Nonribosomal peptide synthetase, condensation domain"/>
    <property type="match status" value="1"/>
</dbReference>
<dbReference type="PANTHER" id="PTHR45527">
    <property type="entry name" value="NONRIBOSOMAL PEPTIDE SYNTHETASE"/>
    <property type="match status" value="1"/>
</dbReference>
<dbReference type="EMBL" id="BIFR01000002">
    <property type="protein sequence ID" value="GCE14622.1"/>
    <property type="molecule type" value="Genomic_DNA"/>
</dbReference>
<evidence type="ECO:0000313" key="3">
    <source>
        <dbReference type="EMBL" id="GCE14622.1"/>
    </source>
</evidence>
<dbReference type="RefSeq" id="WP_126582175.1">
    <property type="nucleotide sequence ID" value="NZ_BIFR01000002.1"/>
</dbReference>
<protein>
    <recommendedName>
        <fullName evidence="2">Condensation domain-containing protein</fullName>
    </recommendedName>
</protein>
<dbReference type="Proteomes" id="UP000287352">
    <property type="component" value="Unassembled WGS sequence"/>
</dbReference>
<dbReference type="GO" id="GO:0031177">
    <property type="term" value="F:phosphopantetheine binding"/>
    <property type="evidence" value="ECO:0007669"/>
    <property type="project" value="TreeGrafter"/>
</dbReference>
<dbReference type="GO" id="GO:0016874">
    <property type="term" value="F:ligase activity"/>
    <property type="evidence" value="ECO:0007669"/>
    <property type="project" value="UniProtKB-KW"/>
</dbReference>
<dbReference type="PANTHER" id="PTHR45527:SF10">
    <property type="entry name" value="PYOCHELIN SYNTHASE PCHF"/>
    <property type="match status" value="1"/>
</dbReference>
<dbReference type="InterPro" id="IPR023213">
    <property type="entry name" value="CAT-like_dom_sf"/>
</dbReference>
<dbReference type="GO" id="GO:0044550">
    <property type="term" value="P:secondary metabolite biosynthetic process"/>
    <property type="evidence" value="ECO:0007669"/>
    <property type="project" value="TreeGrafter"/>
</dbReference>
<dbReference type="OrthoDB" id="2472181at2"/>
<dbReference type="Pfam" id="PF00668">
    <property type="entry name" value="Condensation"/>
    <property type="match status" value="1"/>
</dbReference>
<keyword evidence="4" id="KW-1185">Reference proteome</keyword>
<gene>
    <name evidence="3" type="ORF">KTT_44810</name>
</gene>
<keyword evidence="1" id="KW-0436">Ligase</keyword>
<organism evidence="3 4">
    <name type="scientific">Tengunoibacter tsumagoiensis</name>
    <dbReference type="NCBI Taxonomy" id="2014871"/>
    <lineage>
        <taxon>Bacteria</taxon>
        <taxon>Bacillati</taxon>
        <taxon>Chloroflexota</taxon>
        <taxon>Ktedonobacteria</taxon>
        <taxon>Ktedonobacterales</taxon>
        <taxon>Dictyobacteraceae</taxon>
        <taxon>Tengunoibacter</taxon>
    </lineage>
</organism>
<dbReference type="SUPFAM" id="SSF52777">
    <property type="entry name" value="CoA-dependent acyltransferases"/>
    <property type="match status" value="2"/>
</dbReference>
<evidence type="ECO:0000259" key="2">
    <source>
        <dbReference type="Pfam" id="PF00668"/>
    </source>
</evidence>
<dbReference type="GO" id="GO:0043041">
    <property type="term" value="P:amino acid activation for nonribosomal peptide biosynthetic process"/>
    <property type="evidence" value="ECO:0007669"/>
    <property type="project" value="TreeGrafter"/>
</dbReference>
<dbReference type="AlphaFoldDB" id="A0A402A667"/>
<accession>A0A402A667</accession>
<dbReference type="GO" id="GO:0005737">
    <property type="term" value="C:cytoplasm"/>
    <property type="evidence" value="ECO:0007669"/>
    <property type="project" value="TreeGrafter"/>
</dbReference>
<name>A0A402A667_9CHLR</name>